<dbReference type="Proteomes" id="UP000676565">
    <property type="component" value="Unassembled WGS sequence"/>
</dbReference>
<proteinExistence type="inferred from homology"/>
<dbReference type="InterPro" id="IPR001451">
    <property type="entry name" value="Hexapep"/>
</dbReference>
<keyword evidence="4 5" id="KW-0012">Acyltransferase</keyword>
<dbReference type="Gene3D" id="2.160.10.10">
    <property type="entry name" value="Hexapeptide repeat proteins"/>
    <property type="match status" value="1"/>
</dbReference>
<evidence type="ECO:0000256" key="2">
    <source>
        <dbReference type="ARBA" id="ARBA00022679"/>
    </source>
</evidence>
<keyword evidence="2" id="KW-0808">Transferase</keyword>
<dbReference type="PROSITE" id="PS00101">
    <property type="entry name" value="HEXAPEP_TRANSFERASES"/>
    <property type="match status" value="1"/>
</dbReference>
<accession>A0ABS5BP72</accession>
<dbReference type="CDD" id="cd04647">
    <property type="entry name" value="LbH_MAT_like"/>
    <property type="match status" value="1"/>
</dbReference>
<sequence length="210" mass="22891">MLLRLCRSLINRYTMKTGRAVGLWKRLCKPQNYQYAEFLGRHGGFNAIGVECRFNLDVVVTDPAYVRVGNNVTLSSCALIGHDGSIGVLNRAYGLRLDAVGKIDIRDNVFIGYAAVVLPGVTIGPNAIVAAGAVVTKDVAAGDIVGGVPARPIGKVDEFVARLDAETRLLPWWSLIESRVGDYDPILEPQLRDLRVAHFYGPRRQDASSV</sequence>
<reference evidence="5 6" key="1">
    <citation type="submission" date="2021-04" db="EMBL/GenBank/DDBJ databases">
        <authorList>
            <person name="Ivanova A."/>
        </authorList>
    </citation>
    <scope>NUCLEOTIDE SEQUENCE [LARGE SCALE GENOMIC DNA]</scope>
    <source>
        <strain evidence="5 6">G18</strain>
    </source>
</reference>
<dbReference type="InterPro" id="IPR018357">
    <property type="entry name" value="Hexapep_transf_CS"/>
</dbReference>
<comment type="caution">
    <text evidence="5">The sequence shown here is derived from an EMBL/GenBank/DDBJ whole genome shotgun (WGS) entry which is preliminary data.</text>
</comment>
<dbReference type="EMBL" id="JAGKQQ010000001">
    <property type="protein sequence ID" value="MBP3955529.1"/>
    <property type="molecule type" value="Genomic_DNA"/>
</dbReference>
<dbReference type="PANTHER" id="PTHR43300:SF11">
    <property type="entry name" value="ACETYLTRANSFERASE RV3034C-RELATED"/>
    <property type="match status" value="1"/>
</dbReference>
<dbReference type="InterPro" id="IPR050179">
    <property type="entry name" value="Trans_hexapeptide_repeat"/>
</dbReference>
<name>A0ABS5BP72_9BACT</name>
<protein>
    <submittedName>
        <fullName evidence="5">Acyltransferase</fullName>
    </submittedName>
</protein>
<keyword evidence="6" id="KW-1185">Reference proteome</keyword>
<keyword evidence="3" id="KW-0677">Repeat</keyword>
<dbReference type="Pfam" id="PF00132">
    <property type="entry name" value="Hexapep"/>
    <property type="match status" value="1"/>
</dbReference>
<evidence type="ECO:0000256" key="1">
    <source>
        <dbReference type="ARBA" id="ARBA00007274"/>
    </source>
</evidence>
<dbReference type="RefSeq" id="WP_210653605.1">
    <property type="nucleotide sequence ID" value="NZ_JAGKQQ010000001.1"/>
</dbReference>
<evidence type="ECO:0000256" key="3">
    <source>
        <dbReference type="ARBA" id="ARBA00022737"/>
    </source>
</evidence>
<evidence type="ECO:0000256" key="4">
    <source>
        <dbReference type="ARBA" id="ARBA00023315"/>
    </source>
</evidence>
<organism evidence="5 6">
    <name type="scientific">Gemmata palustris</name>
    <dbReference type="NCBI Taxonomy" id="2822762"/>
    <lineage>
        <taxon>Bacteria</taxon>
        <taxon>Pseudomonadati</taxon>
        <taxon>Planctomycetota</taxon>
        <taxon>Planctomycetia</taxon>
        <taxon>Gemmatales</taxon>
        <taxon>Gemmataceae</taxon>
        <taxon>Gemmata</taxon>
    </lineage>
</organism>
<evidence type="ECO:0000313" key="6">
    <source>
        <dbReference type="Proteomes" id="UP000676565"/>
    </source>
</evidence>
<dbReference type="InterPro" id="IPR011004">
    <property type="entry name" value="Trimer_LpxA-like_sf"/>
</dbReference>
<gene>
    <name evidence="5" type="ORF">J8F10_09575</name>
</gene>
<dbReference type="SUPFAM" id="SSF51161">
    <property type="entry name" value="Trimeric LpxA-like enzymes"/>
    <property type="match status" value="1"/>
</dbReference>
<comment type="similarity">
    <text evidence="1">Belongs to the transferase hexapeptide repeat family.</text>
</comment>
<dbReference type="PANTHER" id="PTHR43300">
    <property type="entry name" value="ACETYLTRANSFERASE"/>
    <property type="match status" value="1"/>
</dbReference>
<evidence type="ECO:0000313" key="5">
    <source>
        <dbReference type="EMBL" id="MBP3955529.1"/>
    </source>
</evidence>
<dbReference type="GO" id="GO:0016746">
    <property type="term" value="F:acyltransferase activity"/>
    <property type="evidence" value="ECO:0007669"/>
    <property type="project" value="UniProtKB-KW"/>
</dbReference>